<organism evidence="4 5">
    <name type="scientific">Halteria grandinella</name>
    <dbReference type="NCBI Taxonomy" id="5974"/>
    <lineage>
        <taxon>Eukaryota</taxon>
        <taxon>Sar</taxon>
        <taxon>Alveolata</taxon>
        <taxon>Ciliophora</taxon>
        <taxon>Intramacronucleata</taxon>
        <taxon>Spirotrichea</taxon>
        <taxon>Stichotrichia</taxon>
        <taxon>Sporadotrichida</taxon>
        <taxon>Halteriidae</taxon>
        <taxon>Halteria</taxon>
    </lineage>
</organism>
<dbReference type="SUPFAM" id="SSF52540">
    <property type="entry name" value="P-loop containing nucleoside triphosphate hydrolases"/>
    <property type="match status" value="1"/>
</dbReference>
<keyword evidence="1" id="KW-0547">Nucleotide-binding</keyword>
<dbReference type="InterPro" id="IPR053905">
    <property type="entry name" value="EF-G-like_DII"/>
</dbReference>
<dbReference type="NCBIfam" id="TIGR01394">
    <property type="entry name" value="TypA_BipA"/>
    <property type="match status" value="1"/>
</dbReference>
<protein>
    <recommendedName>
        <fullName evidence="3">Tr-type G domain-containing protein</fullName>
    </recommendedName>
</protein>
<name>A0A8J8T886_HALGN</name>
<dbReference type="InterPro" id="IPR009000">
    <property type="entry name" value="Transl_B-barrel_sf"/>
</dbReference>
<dbReference type="PROSITE" id="PS51722">
    <property type="entry name" value="G_TR_2"/>
    <property type="match status" value="1"/>
</dbReference>
<accession>A0A8J8T886</accession>
<dbReference type="Pfam" id="PF00009">
    <property type="entry name" value="GTP_EFTU"/>
    <property type="match status" value="1"/>
</dbReference>
<keyword evidence="2" id="KW-0342">GTP-binding</keyword>
<dbReference type="Pfam" id="PF21018">
    <property type="entry name" value="BipA_C"/>
    <property type="match status" value="1"/>
</dbReference>
<keyword evidence="5" id="KW-1185">Reference proteome</keyword>
<dbReference type="PANTHER" id="PTHR42908">
    <property type="entry name" value="TRANSLATION ELONGATION FACTOR-RELATED"/>
    <property type="match status" value="1"/>
</dbReference>
<dbReference type="Gene3D" id="3.40.50.300">
    <property type="entry name" value="P-loop containing nucleotide triphosphate hydrolases"/>
    <property type="match status" value="1"/>
</dbReference>
<evidence type="ECO:0000313" key="5">
    <source>
        <dbReference type="Proteomes" id="UP000785679"/>
    </source>
</evidence>
<dbReference type="Pfam" id="PF00679">
    <property type="entry name" value="EFG_C"/>
    <property type="match status" value="1"/>
</dbReference>
<dbReference type="CDD" id="cd03710">
    <property type="entry name" value="BipA_TypA_C"/>
    <property type="match status" value="1"/>
</dbReference>
<evidence type="ECO:0000259" key="3">
    <source>
        <dbReference type="PROSITE" id="PS51722"/>
    </source>
</evidence>
<dbReference type="InterPro" id="IPR047041">
    <property type="entry name" value="BipA_GTP-bd_dom"/>
</dbReference>
<dbReference type="InterPro" id="IPR000640">
    <property type="entry name" value="EFG_V-like"/>
</dbReference>
<dbReference type="InterPro" id="IPR048876">
    <property type="entry name" value="BipA_C"/>
</dbReference>
<dbReference type="Gene3D" id="2.40.50.250">
    <property type="entry name" value="bipa protein"/>
    <property type="match status" value="1"/>
</dbReference>
<dbReference type="FunFam" id="3.40.50.300:FF:000055">
    <property type="entry name" value="GTP-binding protein TypA"/>
    <property type="match status" value="1"/>
</dbReference>
<dbReference type="Gene3D" id="2.40.30.10">
    <property type="entry name" value="Translation factors"/>
    <property type="match status" value="1"/>
</dbReference>
<dbReference type="CDD" id="cd01891">
    <property type="entry name" value="TypA_BipA"/>
    <property type="match status" value="1"/>
</dbReference>
<reference evidence="4" key="1">
    <citation type="submission" date="2019-06" db="EMBL/GenBank/DDBJ databases">
        <authorList>
            <person name="Zheng W."/>
        </authorList>
    </citation>
    <scope>NUCLEOTIDE SEQUENCE</scope>
    <source>
        <strain evidence="4">QDHG01</strain>
    </source>
</reference>
<gene>
    <name evidence="4" type="ORF">FGO68_gene15616</name>
</gene>
<dbReference type="InterPro" id="IPR006298">
    <property type="entry name" value="BipA"/>
</dbReference>
<dbReference type="Proteomes" id="UP000785679">
    <property type="component" value="Unassembled WGS sequence"/>
</dbReference>
<evidence type="ECO:0000313" key="4">
    <source>
        <dbReference type="EMBL" id="TNV85969.1"/>
    </source>
</evidence>
<dbReference type="PROSITE" id="PS00301">
    <property type="entry name" value="G_TR_1"/>
    <property type="match status" value="1"/>
</dbReference>
<sequence>MQRSLTTSSSVTMQQQRTFFTQQKSMQEQGRLVQLATQVGRIFGVQPHQVRMFNTTNTSGQSLEERSKAADEAAAKEKDAIEQHFFKAQEILANKDPKKVRNLAIIAHVDHGKTTLVDCLLKQSGIQFNDERAMDSNAIEKERGITIMSKCTSVIHKDYKLNIVDTPGHQDFGGEVERIMQMVDGVCLVVCATEGPMPQTKFVLKKALQHKLKPIVVINKVDRDSSRVQDVENEIFDLFCQLEATDEQLDYPLIYASARNGWAVKDRVEGKRDSVDDLFSAIISHVPHPEVDQNSEVKMLVSQTESNKYFGKMLIGRIFSGKISVGDKVQAVDSNKSVVEQAKIIKIIKKFGMNQVELDNAYAGDIVSVAGFTQGTVNQTINNIGKFNVIPSVPIDPPMISLQITYNDSPLKGTEGDKCTINLIRERIIREAEDDVSLRVNEATVGGERIEISGRGDLHLGVLIEKMRREGFELAVTPPQVIMQTDPLNPKRVLEPYEEVHIDTDMLYLPLIIEKINGRKGVLLNAEDQPDGRQLLKFKVPSRGLLGFRTELINDTRGSALMKSQFLEYDDHAGPVKKNPKGAIISTAQGLSTAYALRDIEEKGSLFVGINTPCYEGMVIGEYVLDDDMEMNPCKAKHLTNIRSKGSEEQIKLSPPKIFSLEEAITYIRDDELVEVTPKWIRIRKRVLNKDERRRIKRNAKKD</sequence>
<dbReference type="InterPro" id="IPR027417">
    <property type="entry name" value="P-loop_NTPase"/>
</dbReference>
<dbReference type="SUPFAM" id="SSF50447">
    <property type="entry name" value="Translation proteins"/>
    <property type="match status" value="1"/>
</dbReference>
<dbReference type="NCBIfam" id="TIGR00231">
    <property type="entry name" value="small_GTP"/>
    <property type="match status" value="1"/>
</dbReference>
<dbReference type="PANTHER" id="PTHR42908:SF8">
    <property type="entry name" value="TR-TYPE G DOMAIN-CONTAINING PROTEIN"/>
    <property type="match status" value="1"/>
</dbReference>
<comment type="caution">
    <text evidence="4">The sequence shown here is derived from an EMBL/GenBank/DDBJ whole genome shotgun (WGS) entry which is preliminary data.</text>
</comment>
<dbReference type="Pfam" id="PF22042">
    <property type="entry name" value="EF-G_D2"/>
    <property type="match status" value="1"/>
</dbReference>
<feature type="domain" description="Tr-type G" evidence="3">
    <location>
        <begin position="98"/>
        <end position="290"/>
    </location>
</feature>
<dbReference type="PRINTS" id="PR00315">
    <property type="entry name" value="ELONGATNFCT"/>
</dbReference>
<dbReference type="InterPro" id="IPR031157">
    <property type="entry name" value="G_TR_CS"/>
</dbReference>
<proteinExistence type="predicted"/>
<dbReference type="OrthoDB" id="364892at2759"/>
<dbReference type="InterPro" id="IPR000795">
    <property type="entry name" value="T_Tr_GTP-bd_dom"/>
</dbReference>
<dbReference type="GO" id="GO:0005525">
    <property type="term" value="F:GTP binding"/>
    <property type="evidence" value="ECO:0007669"/>
    <property type="project" value="UniProtKB-KW"/>
</dbReference>
<dbReference type="Gene3D" id="3.30.70.870">
    <property type="entry name" value="Elongation Factor G (Translational Gtpase), domain 3"/>
    <property type="match status" value="1"/>
</dbReference>
<dbReference type="SUPFAM" id="SSF54980">
    <property type="entry name" value="EF-G C-terminal domain-like"/>
    <property type="match status" value="2"/>
</dbReference>
<dbReference type="AlphaFoldDB" id="A0A8J8T886"/>
<dbReference type="InterPro" id="IPR005225">
    <property type="entry name" value="Small_GTP-bd"/>
</dbReference>
<dbReference type="InterPro" id="IPR042116">
    <property type="entry name" value="TypA/BipA_C"/>
</dbReference>
<dbReference type="SMART" id="SM00838">
    <property type="entry name" value="EFG_C"/>
    <property type="match status" value="1"/>
</dbReference>
<evidence type="ECO:0000256" key="1">
    <source>
        <dbReference type="ARBA" id="ARBA00022741"/>
    </source>
</evidence>
<dbReference type="GO" id="GO:0003924">
    <property type="term" value="F:GTPase activity"/>
    <property type="evidence" value="ECO:0007669"/>
    <property type="project" value="InterPro"/>
</dbReference>
<dbReference type="Gene3D" id="3.30.70.240">
    <property type="match status" value="1"/>
</dbReference>
<evidence type="ECO:0000256" key="2">
    <source>
        <dbReference type="ARBA" id="ARBA00023134"/>
    </source>
</evidence>
<dbReference type="InterPro" id="IPR035647">
    <property type="entry name" value="EFG_III/V"/>
</dbReference>
<dbReference type="GO" id="GO:0005829">
    <property type="term" value="C:cytosol"/>
    <property type="evidence" value="ECO:0007669"/>
    <property type="project" value="TreeGrafter"/>
</dbReference>
<dbReference type="InterPro" id="IPR035651">
    <property type="entry name" value="BipA_V"/>
</dbReference>
<dbReference type="GO" id="GO:1990904">
    <property type="term" value="C:ribonucleoprotein complex"/>
    <property type="evidence" value="ECO:0007669"/>
    <property type="project" value="TreeGrafter"/>
</dbReference>
<dbReference type="EMBL" id="RRYP01001421">
    <property type="protein sequence ID" value="TNV85969.1"/>
    <property type="molecule type" value="Genomic_DNA"/>
</dbReference>